<dbReference type="Proteomes" id="UP000274131">
    <property type="component" value="Unassembled WGS sequence"/>
</dbReference>
<dbReference type="AlphaFoldDB" id="A0A3P6I6H0"/>
<dbReference type="Gene3D" id="3.80.10.10">
    <property type="entry name" value="Ribonuclease Inhibitor"/>
    <property type="match status" value="1"/>
</dbReference>
<protein>
    <submittedName>
        <fullName evidence="4">Uncharacterized protein</fullName>
    </submittedName>
</protein>
<name>A0A3P6I6H0_ENTVE</name>
<evidence type="ECO:0000256" key="1">
    <source>
        <dbReference type="ARBA" id="ARBA00022614"/>
    </source>
</evidence>
<dbReference type="InterPro" id="IPR003591">
    <property type="entry name" value="Leu-rich_rpt_typical-subtyp"/>
</dbReference>
<dbReference type="InterPro" id="IPR032675">
    <property type="entry name" value="LRR_dom_sf"/>
</dbReference>
<dbReference type="PANTHER" id="PTHR48051:SF1">
    <property type="entry name" value="RAS SUPPRESSOR PROTEIN 1"/>
    <property type="match status" value="1"/>
</dbReference>
<evidence type="ECO:0000313" key="5">
    <source>
        <dbReference type="Proteomes" id="UP000274131"/>
    </source>
</evidence>
<proteinExistence type="predicted"/>
<organism evidence="4 5">
    <name type="scientific">Enterobius vermicularis</name>
    <name type="common">Human pinworm</name>
    <dbReference type="NCBI Taxonomy" id="51028"/>
    <lineage>
        <taxon>Eukaryota</taxon>
        <taxon>Metazoa</taxon>
        <taxon>Ecdysozoa</taxon>
        <taxon>Nematoda</taxon>
        <taxon>Chromadorea</taxon>
        <taxon>Rhabditida</taxon>
        <taxon>Spirurina</taxon>
        <taxon>Oxyuridomorpha</taxon>
        <taxon>Oxyuroidea</taxon>
        <taxon>Oxyuridae</taxon>
        <taxon>Enterobius</taxon>
    </lineage>
</organism>
<dbReference type="SUPFAM" id="SSF52058">
    <property type="entry name" value="L domain-like"/>
    <property type="match status" value="1"/>
</dbReference>
<keyword evidence="5" id="KW-1185">Reference proteome</keyword>
<evidence type="ECO:0000256" key="2">
    <source>
        <dbReference type="ARBA" id="ARBA00022737"/>
    </source>
</evidence>
<sequence length="205" mass="23194">MSSDRISKLPRATHLDLSANSISVIPPEFCLLTHITHLELASNRLHSLPENFGNLSNLNHLDLYKNYLEVPPVLYALWTGELPLSFGNLSNLKWLDLKDNPLQNDISKVCGDCSDDKGCRAAATDVVQYMRQKIEANAEKSENAAQKEKATKKKKKKLKERLAQQADEETVPLFVPKGLGFYKPLSELGYFARRNRLTICLFFMT</sequence>
<dbReference type="InterPro" id="IPR050216">
    <property type="entry name" value="LRR_domain-containing"/>
</dbReference>
<evidence type="ECO:0000256" key="3">
    <source>
        <dbReference type="SAM" id="Coils"/>
    </source>
</evidence>
<evidence type="ECO:0000313" key="4">
    <source>
        <dbReference type="EMBL" id="VDD87141.1"/>
    </source>
</evidence>
<dbReference type="OrthoDB" id="1394818at2759"/>
<dbReference type="Pfam" id="PF13855">
    <property type="entry name" value="LRR_8"/>
    <property type="match status" value="1"/>
</dbReference>
<keyword evidence="2" id="KW-0677">Repeat</keyword>
<dbReference type="PANTHER" id="PTHR48051">
    <property type="match status" value="1"/>
</dbReference>
<dbReference type="SMART" id="SM00369">
    <property type="entry name" value="LRR_TYP"/>
    <property type="match status" value="4"/>
</dbReference>
<keyword evidence="3" id="KW-0175">Coiled coil</keyword>
<dbReference type="STRING" id="51028.A0A3P6I6H0"/>
<dbReference type="EMBL" id="UXUI01007351">
    <property type="protein sequence ID" value="VDD87141.1"/>
    <property type="molecule type" value="Genomic_DNA"/>
</dbReference>
<reference evidence="4 5" key="1">
    <citation type="submission" date="2018-10" db="EMBL/GenBank/DDBJ databases">
        <authorList>
            <consortium name="Pathogen Informatics"/>
        </authorList>
    </citation>
    <scope>NUCLEOTIDE SEQUENCE [LARGE SCALE GENOMIC DNA]</scope>
</reference>
<feature type="coiled-coil region" evidence="3">
    <location>
        <begin position="131"/>
        <end position="168"/>
    </location>
</feature>
<dbReference type="InterPro" id="IPR001611">
    <property type="entry name" value="Leu-rich_rpt"/>
</dbReference>
<dbReference type="GO" id="GO:0005737">
    <property type="term" value="C:cytoplasm"/>
    <property type="evidence" value="ECO:0007669"/>
    <property type="project" value="TreeGrafter"/>
</dbReference>
<accession>A0A3P6I6H0</accession>
<keyword evidence="1" id="KW-0433">Leucine-rich repeat</keyword>
<gene>
    <name evidence="4" type="ORF">EVEC_LOCUS2284</name>
</gene>